<sequence length="130" mass="14806">MGQQHFEFEYEIKASPKVLYPYISSASGLQQWFAEKVTVKNAELFIFYWDNETHTGHLVQNKVNKSVKFDFTAADQAPLSAVIEIKLDVSELTNATYLKIFDSASTFKSPADAQELWDYLTDKLKEIVGS</sequence>
<dbReference type="RefSeq" id="WP_377982380.1">
    <property type="nucleotide sequence ID" value="NZ_JBBKXZ010000001.1"/>
</dbReference>
<organism evidence="2 3">
    <name type="scientific">Aquirufa avitistagni</name>
    <dbReference type="NCBI Taxonomy" id="3104728"/>
    <lineage>
        <taxon>Bacteria</taxon>
        <taxon>Pseudomonadati</taxon>
        <taxon>Bacteroidota</taxon>
        <taxon>Cytophagia</taxon>
        <taxon>Cytophagales</taxon>
        <taxon>Flectobacillaceae</taxon>
        <taxon>Aquirufa</taxon>
    </lineage>
</organism>
<dbReference type="InterPro" id="IPR045736">
    <property type="entry name" value="START_2"/>
</dbReference>
<keyword evidence="3" id="KW-1185">Reference proteome</keyword>
<dbReference type="EMBL" id="JBBKXZ010000001">
    <property type="protein sequence ID" value="MFD3393603.1"/>
    <property type="molecule type" value="Genomic_DNA"/>
</dbReference>
<feature type="domain" description="START-like" evidence="1">
    <location>
        <begin position="4"/>
        <end position="129"/>
    </location>
</feature>
<protein>
    <submittedName>
        <fullName evidence="2">START-like domain-containing protein</fullName>
    </submittedName>
</protein>
<dbReference type="SUPFAM" id="SSF55961">
    <property type="entry name" value="Bet v1-like"/>
    <property type="match status" value="1"/>
</dbReference>
<evidence type="ECO:0000259" key="1">
    <source>
        <dbReference type="Pfam" id="PF19569"/>
    </source>
</evidence>
<dbReference type="Pfam" id="PF19569">
    <property type="entry name" value="START_2"/>
    <property type="match status" value="1"/>
</dbReference>
<evidence type="ECO:0000313" key="3">
    <source>
        <dbReference type="Proteomes" id="UP001598138"/>
    </source>
</evidence>
<dbReference type="InterPro" id="IPR023393">
    <property type="entry name" value="START-like_dom_sf"/>
</dbReference>
<proteinExistence type="predicted"/>
<comment type="caution">
    <text evidence="2">The sequence shown here is derived from an EMBL/GenBank/DDBJ whole genome shotgun (WGS) entry which is preliminary data.</text>
</comment>
<evidence type="ECO:0000313" key="2">
    <source>
        <dbReference type="EMBL" id="MFD3393603.1"/>
    </source>
</evidence>
<reference evidence="2 3" key="1">
    <citation type="submission" date="2024-03" db="EMBL/GenBank/DDBJ databases">
        <title>Aquirufa genome sequencing.</title>
        <authorList>
            <person name="Pitt A."/>
            <person name="Hahn M.W."/>
        </authorList>
    </citation>
    <scope>NUCLEOTIDE SEQUENCE [LARGE SCALE GENOMIC DNA]</scope>
    <source>
        <strain evidence="2 3">OSTEICH-129V</strain>
    </source>
</reference>
<gene>
    <name evidence="2" type="ORF">U0R10_03110</name>
</gene>
<accession>A0ABW6DDP7</accession>
<name>A0ABW6DDP7_9BACT</name>
<dbReference type="Gene3D" id="3.30.530.20">
    <property type="match status" value="1"/>
</dbReference>
<dbReference type="Proteomes" id="UP001598138">
    <property type="component" value="Unassembled WGS sequence"/>
</dbReference>